<reference evidence="10" key="1">
    <citation type="journal article" date="2023" name="PeerJ">
        <title>Selection and evaluation of lactic acid bacteria from chicken feces in Thailand as potential probiotics.</title>
        <authorList>
            <person name="Khurajog B."/>
            <person name="Disastra Y."/>
            <person name="Lawwyne L.D."/>
            <person name="Sirichokchatchawan W."/>
            <person name="Niyomtham W."/>
            <person name="Yindee J."/>
            <person name="Hampson D.J."/>
            <person name="Prapasarakul N."/>
        </authorList>
    </citation>
    <scope>NUCLEOTIDE SEQUENCE</scope>
    <source>
        <strain evidence="10">BF14</strain>
    </source>
</reference>
<dbReference type="Proteomes" id="UP001280415">
    <property type="component" value="Unassembled WGS sequence"/>
</dbReference>
<dbReference type="InterPro" id="IPR015856">
    <property type="entry name" value="ABC_transpr_CbiO/EcfA_su"/>
</dbReference>
<keyword evidence="3" id="KW-0813">Transport</keyword>
<keyword evidence="7" id="KW-1278">Translocase</keyword>
<gene>
    <name evidence="10" type="ORF">R0H03_01390</name>
</gene>
<dbReference type="AlphaFoldDB" id="A0AAW8YK76"/>
<evidence type="ECO:0000256" key="6">
    <source>
        <dbReference type="ARBA" id="ARBA00022840"/>
    </source>
</evidence>
<dbReference type="InterPro" id="IPR027417">
    <property type="entry name" value="P-loop_NTPase"/>
</dbReference>
<dbReference type="FunFam" id="3.40.50.300:FF:000224">
    <property type="entry name" value="Energy-coupling factor transporter ATP-binding protein EcfA"/>
    <property type="match status" value="1"/>
</dbReference>
<accession>A0AAW8YK76</accession>
<organism evidence="10 11">
    <name type="scientific">Pediococcus acidilactici</name>
    <dbReference type="NCBI Taxonomy" id="1254"/>
    <lineage>
        <taxon>Bacteria</taxon>
        <taxon>Bacillati</taxon>
        <taxon>Bacillota</taxon>
        <taxon>Bacilli</taxon>
        <taxon>Lactobacillales</taxon>
        <taxon>Lactobacillaceae</taxon>
        <taxon>Pediococcus</taxon>
        <taxon>Pediococcus acidilactici group</taxon>
    </lineage>
</organism>
<comment type="caution">
    <text evidence="10">The sequence shown here is derived from an EMBL/GenBank/DDBJ whole genome shotgun (WGS) entry which is preliminary data.</text>
</comment>
<evidence type="ECO:0000259" key="9">
    <source>
        <dbReference type="PROSITE" id="PS50893"/>
    </source>
</evidence>
<dbReference type="Pfam" id="PF00005">
    <property type="entry name" value="ABC_tran"/>
    <property type="match status" value="1"/>
</dbReference>
<dbReference type="RefSeq" id="WP_317051873.1">
    <property type="nucleotide sequence ID" value="NZ_CP140878.1"/>
</dbReference>
<dbReference type="GO" id="GO:0005524">
    <property type="term" value="F:ATP binding"/>
    <property type="evidence" value="ECO:0007669"/>
    <property type="project" value="UniProtKB-KW"/>
</dbReference>
<evidence type="ECO:0000256" key="1">
    <source>
        <dbReference type="ARBA" id="ARBA00004202"/>
    </source>
</evidence>
<keyword evidence="4" id="KW-1003">Cell membrane</keyword>
<dbReference type="PANTHER" id="PTHR43553:SF27">
    <property type="entry name" value="ENERGY-COUPLING FACTOR TRANSPORTER ATP-BINDING PROTEIN ECFA2"/>
    <property type="match status" value="1"/>
</dbReference>
<evidence type="ECO:0000256" key="2">
    <source>
        <dbReference type="ARBA" id="ARBA00005417"/>
    </source>
</evidence>
<evidence type="ECO:0000256" key="5">
    <source>
        <dbReference type="ARBA" id="ARBA00022741"/>
    </source>
</evidence>
<dbReference type="InterPro" id="IPR003593">
    <property type="entry name" value="AAA+_ATPase"/>
</dbReference>
<evidence type="ECO:0000313" key="10">
    <source>
        <dbReference type="EMBL" id="MDV2910525.1"/>
    </source>
</evidence>
<keyword evidence="8" id="KW-0472">Membrane</keyword>
<dbReference type="PANTHER" id="PTHR43553">
    <property type="entry name" value="HEAVY METAL TRANSPORTER"/>
    <property type="match status" value="1"/>
</dbReference>
<reference evidence="10" key="2">
    <citation type="submission" date="2023-10" db="EMBL/GenBank/DDBJ databases">
        <authorList>
            <person name="Khurajog B."/>
        </authorList>
    </citation>
    <scope>NUCLEOTIDE SEQUENCE</scope>
    <source>
        <strain evidence="10">BF14</strain>
    </source>
</reference>
<comment type="subcellular location">
    <subcellularLocation>
        <location evidence="1">Cell membrane</location>
        <topology evidence="1">Peripheral membrane protein</topology>
    </subcellularLocation>
</comment>
<evidence type="ECO:0000313" key="11">
    <source>
        <dbReference type="Proteomes" id="UP001280415"/>
    </source>
</evidence>
<protein>
    <submittedName>
        <fullName evidence="10">ABC transporter ATP-binding protein</fullName>
    </submittedName>
</protein>
<keyword evidence="6 10" id="KW-0067">ATP-binding</keyword>
<dbReference type="CDD" id="cd03225">
    <property type="entry name" value="ABC_cobalt_CbiO_domain1"/>
    <property type="match status" value="1"/>
</dbReference>
<dbReference type="GO" id="GO:0043190">
    <property type="term" value="C:ATP-binding cassette (ABC) transporter complex"/>
    <property type="evidence" value="ECO:0007669"/>
    <property type="project" value="TreeGrafter"/>
</dbReference>
<evidence type="ECO:0000256" key="4">
    <source>
        <dbReference type="ARBA" id="ARBA00022475"/>
    </source>
</evidence>
<dbReference type="SUPFAM" id="SSF52540">
    <property type="entry name" value="P-loop containing nucleoside triphosphate hydrolases"/>
    <property type="match status" value="1"/>
</dbReference>
<evidence type="ECO:0000256" key="8">
    <source>
        <dbReference type="ARBA" id="ARBA00023136"/>
    </source>
</evidence>
<evidence type="ECO:0000256" key="7">
    <source>
        <dbReference type="ARBA" id="ARBA00022967"/>
    </source>
</evidence>
<sequence>MEVKLEKVSFAYGNTSKDILNNISLSFHSGERIAIIGQNGAGKTTLIKQINGMIKPTSGKITIDGVNVADRSTAEWAHKIGYVFQNPNDQLFLDTVKKELLFGIKNEQLSNEIITKRLDKVAFLTGLTEKLQKHPLDLTNLDKKFCAIGSVLMMNPDLIILDEPTGGQDYQGIRRLAHLIKDMHENRKLCIAVSHDMKFVAENFDRIIVLNKGRVVLDGTPSQVFSCTEELAKAAITIPPLMKLTRTLEWPDTILRQQDFISEFIKRRKT</sequence>
<dbReference type="InterPro" id="IPR003439">
    <property type="entry name" value="ABC_transporter-like_ATP-bd"/>
</dbReference>
<proteinExistence type="inferred from homology"/>
<dbReference type="InterPro" id="IPR050095">
    <property type="entry name" value="ECF_ABC_transporter_ATP-bd"/>
</dbReference>
<dbReference type="PROSITE" id="PS50893">
    <property type="entry name" value="ABC_TRANSPORTER_2"/>
    <property type="match status" value="1"/>
</dbReference>
<dbReference type="GO" id="GO:0016887">
    <property type="term" value="F:ATP hydrolysis activity"/>
    <property type="evidence" value="ECO:0007669"/>
    <property type="project" value="InterPro"/>
</dbReference>
<dbReference type="Gene3D" id="3.40.50.300">
    <property type="entry name" value="P-loop containing nucleotide triphosphate hydrolases"/>
    <property type="match status" value="1"/>
</dbReference>
<evidence type="ECO:0000256" key="3">
    <source>
        <dbReference type="ARBA" id="ARBA00022448"/>
    </source>
</evidence>
<dbReference type="GO" id="GO:0042626">
    <property type="term" value="F:ATPase-coupled transmembrane transporter activity"/>
    <property type="evidence" value="ECO:0007669"/>
    <property type="project" value="TreeGrafter"/>
</dbReference>
<dbReference type="EMBL" id="JAWJAX010000001">
    <property type="protein sequence ID" value="MDV2910525.1"/>
    <property type="molecule type" value="Genomic_DNA"/>
</dbReference>
<dbReference type="SMART" id="SM00382">
    <property type="entry name" value="AAA"/>
    <property type="match status" value="1"/>
</dbReference>
<comment type="similarity">
    <text evidence="2">Belongs to the ABC transporter superfamily.</text>
</comment>
<feature type="domain" description="ABC transporter" evidence="9">
    <location>
        <begin position="3"/>
        <end position="237"/>
    </location>
</feature>
<keyword evidence="5" id="KW-0547">Nucleotide-binding</keyword>
<name>A0AAW8YK76_PEDAC</name>